<accession>A0ABQ5EBX5</accession>
<dbReference type="Proteomes" id="UP001151760">
    <property type="component" value="Unassembled WGS sequence"/>
</dbReference>
<dbReference type="Gene3D" id="2.40.50.140">
    <property type="entry name" value="Nucleic acid-binding proteins"/>
    <property type="match status" value="1"/>
</dbReference>
<dbReference type="InterPro" id="IPR000424">
    <property type="entry name" value="Primosome_PriB/ssb"/>
</dbReference>
<protein>
    <submittedName>
        <fullName evidence="3">OSB1, mitochondrial-like protein</fullName>
    </submittedName>
</protein>
<gene>
    <name evidence="3" type="ORF">Tco_0974567</name>
</gene>
<dbReference type="EMBL" id="BQNB010016152">
    <property type="protein sequence ID" value="GJT48410.1"/>
    <property type="molecule type" value="Genomic_DNA"/>
</dbReference>
<evidence type="ECO:0000256" key="2">
    <source>
        <dbReference type="PROSITE-ProRule" id="PRU00252"/>
    </source>
</evidence>
<keyword evidence="4" id="KW-1185">Reference proteome</keyword>
<dbReference type="PANTHER" id="PTHR10302">
    <property type="entry name" value="SINGLE-STRANDED DNA-BINDING PROTEIN"/>
    <property type="match status" value="1"/>
</dbReference>
<dbReference type="SUPFAM" id="SSF50249">
    <property type="entry name" value="Nucleic acid-binding proteins"/>
    <property type="match status" value="1"/>
</dbReference>
<dbReference type="InterPro" id="IPR012340">
    <property type="entry name" value="NA-bd_OB-fold"/>
</dbReference>
<dbReference type="PANTHER" id="PTHR10302:SF18">
    <property type="entry name" value="PROTEIN OSB1, MITOCHONDRIAL"/>
    <property type="match status" value="1"/>
</dbReference>
<proteinExistence type="predicted"/>
<name>A0ABQ5EBX5_9ASTR</name>
<reference evidence="3" key="1">
    <citation type="journal article" date="2022" name="Int. J. Mol. Sci.">
        <title>Draft Genome of Tanacetum Coccineum: Genomic Comparison of Closely Related Tanacetum-Family Plants.</title>
        <authorList>
            <person name="Yamashiro T."/>
            <person name="Shiraishi A."/>
            <person name="Nakayama K."/>
            <person name="Satake H."/>
        </authorList>
    </citation>
    <scope>NUCLEOTIDE SEQUENCE</scope>
</reference>
<dbReference type="PROSITE" id="PS50935">
    <property type="entry name" value="SSB"/>
    <property type="match status" value="1"/>
</dbReference>
<evidence type="ECO:0000313" key="3">
    <source>
        <dbReference type="EMBL" id="GJT48410.1"/>
    </source>
</evidence>
<organism evidence="3 4">
    <name type="scientific">Tanacetum coccineum</name>
    <dbReference type="NCBI Taxonomy" id="301880"/>
    <lineage>
        <taxon>Eukaryota</taxon>
        <taxon>Viridiplantae</taxon>
        <taxon>Streptophyta</taxon>
        <taxon>Embryophyta</taxon>
        <taxon>Tracheophyta</taxon>
        <taxon>Spermatophyta</taxon>
        <taxon>Magnoliopsida</taxon>
        <taxon>eudicotyledons</taxon>
        <taxon>Gunneridae</taxon>
        <taxon>Pentapetalae</taxon>
        <taxon>asterids</taxon>
        <taxon>campanulids</taxon>
        <taxon>Asterales</taxon>
        <taxon>Asteraceae</taxon>
        <taxon>Asteroideae</taxon>
        <taxon>Anthemideae</taxon>
        <taxon>Anthemidinae</taxon>
        <taxon>Tanacetum</taxon>
    </lineage>
</organism>
<evidence type="ECO:0000256" key="1">
    <source>
        <dbReference type="ARBA" id="ARBA00023125"/>
    </source>
</evidence>
<dbReference type="InterPro" id="IPR011344">
    <property type="entry name" value="ssDNA-bd"/>
</dbReference>
<reference evidence="3" key="2">
    <citation type="submission" date="2022-01" db="EMBL/GenBank/DDBJ databases">
        <authorList>
            <person name="Yamashiro T."/>
            <person name="Shiraishi A."/>
            <person name="Satake H."/>
            <person name="Nakayama K."/>
        </authorList>
    </citation>
    <scope>NUCLEOTIDE SEQUENCE</scope>
</reference>
<evidence type="ECO:0000313" key="4">
    <source>
        <dbReference type="Proteomes" id="UP001151760"/>
    </source>
</evidence>
<keyword evidence="1 2" id="KW-0238">DNA-binding</keyword>
<sequence>MAATVTRLLRPLLSSHQYKYYSSSISDLQIYRNRHLTPDDPQPPTTTGSLIYQNTLKTQRPNTIRRHKALENSVRLIGTVDSDVKSNNNDGILWAYTYLKVESPSKSNKFITVLLNMWDDMAELSTQHLKHNDYIYVSGYIRFYRKASDYGNIILKHKVIVKELNFVANNGTKNEIIEDQEVSFLEKQRERLHLWQVFFASPYEWRDLRKCKVNPRQPDFKHKSTGEALWLSSRDPPWVTRQLELQDSRMGDMGFREHLNSGSSLSPLSYNDS</sequence>
<comment type="caution">
    <text evidence="3">The sequence shown here is derived from an EMBL/GenBank/DDBJ whole genome shotgun (WGS) entry which is preliminary data.</text>
</comment>